<dbReference type="STRING" id="1182545.A0A072PQ56"/>
<proteinExistence type="inferred from homology"/>
<sequence length="277" mass="30531">MSGKIFSNEASLGGVSWHSNLYGWGCDNIDAYEVVLADGSVVTASKDSLPDLYKALQGGIANFGIITTFLVKAYPYTGMWAGTKAFEHHYSAEATKAFVDISSMSDSVEPKSFFILSLSTTEEKSWALGSTLIYCHANVNPTCFQATDIMPALVDDCRVRHQTECVPQLQAYYPSWMQYSAWTIATQVDLNTIRVCCTTWKEEMEPLLDEVEELVPVPRSSVHNGSSNEGAGRNGGNVIGLGGTQSFISQRQCFYTLVNFAKPARPAILWIQLCLRF</sequence>
<dbReference type="PANTHER" id="PTHR42973">
    <property type="entry name" value="BINDING OXIDOREDUCTASE, PUTATIVE (AFU_ORTHOLOGUE AFUA_1G17690)-RELATED"/>
    <property type="match status" value="1"/>
</dbReference>
<dbReference type="HOGENOM" id="CLU_1004841_0_0_1"/>
<dbReference type="Gene3D" id="3.30.465.10">
    <property type="match status" value="1"/>
</dbReference>
<reference evidence="5 6" key="1">
    <citation type="submission" date="2013-03" db="EMBL/GenBank/DDBJ databases">
        <title>The Genome Sequence of Exophiala aquamarina CBS 119918.</title>
        <authorList>
            <consortium name="The Broad Institute Genomics Platform"/>
            <person name="Cuomo C."/>
            <person name="de Hoog S."/>
            <person name="Gorbushina A."/>
            <person name="Walker B."/>
            <person name="Young S.K."/>
            <person name="Zeng Q."/>
            <person name="Gargeya S."/>
            <person name="Fitzgerald M."/>
            <person name="Haas B."/>
            <person name="Abouelleil A."/>
            <person name="Allen A.W."/>
            <person name="Alvarado L."/>
            <person name="Arachchi H.M."/>
            <person name="Berlin A.M."/>
            <person name="Chapman S.B."/>
            <person name="Gainer-Dewar J."/>
            <person name="Goldberg J."/>
            <person name="Griggs A."/>
            <person name="Gujja S."/>
            <person name="Hansen M."/>
            <person name="Howarth C."/>
            <person name="Imamovic A."/>
            <person name="Ireland A."/>
            <person name="Larimer J."/>
            <person name="McCowan C."/>
            <person name="Murphy C."/>
            <person name="Pearson M."/>
            <person name="Poon T.W."/>
            <person name="Priest M."/>
            <person name="Roberts A."/>
            <person name="Saif S."/>
            <person name="Shea T."/>
            <person name="Sisk P."/>
            <person name="Sykes S."/>
            <person name="Wortman J."/>
            <person name="Nusbaum C."/>
            <person name="Birren B."/>
        </authorList>
    </citation>
    <scope>NUCLEOTIDE SEQUENCE [LARGE SCALE GENOMIC DNA]</scope>
    <source>
        <strain evidence="5 6">CBS 119918</strain>
    </source>
</reference>
<evidence type="ECO:0000256" key="1">
    <source>
        <dbReference type="ARBA" id="ARBA00005466"/>
    </source>
</evidence>
<keyword evidence="4" id="KW-0560">Oxidoreductase</keyword>
<dbReference type="OrthoDB" id="4154786at2759"/>
<comment type="caution">
    <text evidence="5">The sequence shown here is derived from an EMBL/GenBank/DDBJ whole genome shotgun (WGS) entry which is preliminary data.</text>
</comment>
<dbReference type="RefSeq" id="XP_013264601.1">
    <property type="nucleotide sequence ID" value="XM_013409147.1"/>
</dbReference>
<dbReference type="Proteomes" id="UP000027920">
    <property type="component" value="Unassembled WGS sequence"/>
</dbReference>
<dbReference type="GO" id="GO:0016491">
    <property type="term" value="F:oxidoreductase activity"/>
    <property type="evidence" value="ECO:0007669"/>
    <property type="project" value="UniProtKB-KW"/>
</dbReference>
<dbReference type="InterPro" id="IPR036318">
    <property type="entry name" value="FAD-bd_PCMH-like_sf"/>
</dbReference>
<keyword evidence="2" id="KW-0285">Flavoprotein</keyword>
<dbReference type="InterPro" id="IPR016169">
    <property type="entry name" value="FAD-bd_PCMH_sub2"/>
</dbReference>
<dbReference type="Gene3D" id="3.40.462.20">
    <property type="match status" value="1"/>
</dbReference>
<keyword evidence="3" id="KW-0274">FAD</keyword>
<dbReference type="SUPFAM" id="SSF56176">
    <property type="entry name" value="FAD-binding/transporter-associated domain-like"/>
    <property type="match status" value="1"/>
</dbReference>
<dbReference type="VEuPathDB" id="FungiDB:A1O9_03583"/>
<organism evidence="5 6">
    <name type="scientific">Exophiala aquamarina CBS 119918</name>
    <dbReference type="NCBI Taxonomy" id="1182545"/>
    <lineage>
        <taxon>Eukaryota</taxon>
        <taxon>Fungi</taxon>
        <taxon>Dikarya</taxon>
        <taxon>Ascomycota</taxon>
        <taxon>Pezizomycotina</taxon>
        <taxon>Eurotiomycetes</taxon>
        <taxon>Chaetothyriomycetidae</taxon>
        <taxon>Chaetothyriales</taxon>
        <taxon>Herpotrichiellaceae</taxon>
        <taxon>Exophiala</taxon>
    </lineage>
</organism>
<dbReference type="GO" id="GO:0050660">
    <property type="term" value="F:flavin adenine dinucleotide binding"/>
    <property type="evidence" value="ECO:0007669"/>
    <property type="project" value="InterPro"/>
</dbReference>
<gene>
    <name evidence="5" type="ORF">A1O9_03583</name>
</gene>
<evidence type="ECO:0000256" key="4">
    <source>
        <dbReference type="ARBA" id="ARBA00023002"/>
    </source>
</evidence>
<name>A0A072PQ56_9EURO</name>
<dbReference type="PANTHER" id="PTHR42973:SF13">
    <property type="entry name" value="FAD-BINDING PCMH-TYPE DOMAIN-CONTAINING PROTEIN"/>
    <property type="match status" value="1"/>
</dbReference>
<comment type="similarity">
    <text evidence="1">Belongs to the oxygen-dependent FAD-linked oxidoreductase family.</text>
</comment>
<protein>
    <recommendedName>
        <fullName evidence="7">FAD-binding PCMH-type domain-containing protein</fullName>
    </recommendedName>
</protein>
<keyword evidence="6" id="KW-1185">Reference proteome</keyword>
<accession>A0A072PQ56</accession>
<dbReference type="AlphaFoldDB" id="A0A072PQ56"/>
<dbReference type="EMBL" id="AMGV01000002">
    <property type="protein sequence ID" value="KEF62011.1"/>
    <property type="molecule type" value="Genomic_DNA"/>
</dbReference>
<evidence type="ECO:0000256" key="2">
    <source>
        <dbReference type="ARBA" id="ARBA00022630"/>
    </source>
</evidence>
<evidence type="ECO:0000256" key="3">
    <source>
        <dbReference type="ARBA" id="ARBA00022827"/>
    </source>
</evidence>
<evidence type="ECO:0000313" key="6">
    <source>
        <dbReference type="Proteomes" id="UP000027920"/>
    </source>
</evidence>
<dbReference type="GeneID" id="25278517"/>
<evidence type="ECO:0008006" key="7">
    <source>
        <dbReference type="Google" id="ProtNLM"/>
    </source>
</evidence>
<dbReference type="InterPro" id="IPR050416">
    <property type="entry name" value="FAD-linked_Oxidoreductase"/>
</dbReference>
<evidence type="ECO:0000313" key="5">
    <source>
        <dbReference type="EMBL" id="KEF62011.1"/>
    </source>
</evidence>